<dbReference type="RefSeq" id="WP_156950380.1">
    <property type="nucleotide sequence ID" value="NZ_ARYL01000005.1"/>
</dbReference>
<keyword evidence="2" id="KW-1185">Reference proteome</keyword>
<protein>
    <submittedName>
        <fullName evidence="1">Uncharacterized protein</fullName>
    </submittedName>
</protein>
<dbReference type="eggNOG" id="ENOG5033DKJ">
    <property type="taxonomic scope" value="Bacteria"/>
</dbReference>
<dbReference type="Proteomes" id="UP000024942">
    <property type="component" value="Unassembled WGS sequence"/>
</dbReference>
<gene>
    <name evidence="1" type="ORF">HOC_04774</name>
</gene>
<dbReference type="AlphaFoldDB" id="A0A059GAF9"/>
<accession>A0A059GAF9</accession>
<evidence type="ECO:0000313" key="2">
    <source>
        <dbReference type="Proteomes" id="UP000024942"/>
    </source>
</evidence>
<organism evidence="1 2">
    <name type="scientific">Hyphomonas oceanitis SCH89</name>
    <dbReference type="NCBI Taxonomy" id="1280953"/>
    <lineage>
        <taxon>Bacteria</taxon>
        <taxon>Pseudomonadati</taxon>
        <taxon>Pseudomonadota</taxon>
        <taxon>Alphaproteobacteria</taxon>
        <taxon>Hyphomonadales</taxon>
        <taxon>Hyphomonadaceae</taxon>
        <taxon>Hyphomonas</taxon>
    </lineage>
</organism>
<proteinExistence type="predicted"/>
<dbReference type="EMBL" id="ARYL01000005">
    <property type="protein sequence ID" value="KDA03438.1"/>
    <property type="molecule type" value="Genomic_DNA"/>
</dbReference>
<dbReference type="OrthoDB" id="7619474at2"/>
<comment type="caution">
    <text evidence="1">The sequence shown here is derived from an EMBL/GenBank/DDBJ whole genome shotgun (WGS) entry which is preliminary data.</text>
</comment>
<evidence type="ECO:0000313" key="1">
    <source>
        <dbReference type="EMBL" id="KDA03438.1"/>
    </source>
</evidence>
<sequence length="129" mass="14878">MFVDFGADQVALACEAWLADHSERERLIMRWQQIETQLFKARNWTKLSYEEGNQLAEKQEMDKLDERIDALGDRNRELLATLPTMVAISSRGIYRKLTVATTQVCPSENEEAYLLIASILRDYRALHGS</sequence>
<name>A0A059GAF9_9PROT</name>
<reference evidence="1 2" key="1">
    <citation type="journal article" date="2014" name="Antonie Van Leeuwenhoek">
        <title>Hyphomonas beringensis sp. nov. and Hyphomonas chukchiensis sp. nov., isolated from surface seawater of the Bering Sea and Chukchi Sea.</title>
        <authorList>
            <person name="Li C."/>
            <person name="Lai Q."/>
            <person name="Li G."/>
            <person name="Dong C."/>
            <person name="Wang J."/>
            <person name="Liao Y."/>
            <person name="Shao Z."/>
        </authorList>
    </citation>
    <scope>NUCLEOTIDE SEQUENCE [LARGE SCALE GENOMIC DNA]</scope>
    <source>
        <strain evidence="1 2">SCH89</strain>
    </source>
</reference>